<keyword evidence="1" id="KW-0393">Immunoglobulin domain</keyword>
<dbReference type="InterPro" id="IPR007110">
    <property type="entry name" value="Ig-like_dom"/>
</dbReference>
<dbReference type="Proteomes" id="UP000694941">
    <property type="component" value="Unplaced"/>
</dbReference>
<evidence type="ECO:0000256" key="1">
    <source>
        <dbReference type="ARBA" id="ARBA00023319"/>
    </source>
</evidence>
<dbReference type="SMART" id="SM00408">
    <property type="entry name" value="IGc2"/>
    <property type="match status" value="2"/>
</dbReference>
<feature type="domain" description="Ig-like" evidence="2">
    <location>
        <begin position="142"/>
        <end position="233"/>
    </location>
</feature>
<sequence length="245" mass="27195">MSSRMRKRAWNTVLRVVPCYSHDFNGRTSLVVFLFLSLCSDVLTKVTLKIQPFNFPPNPPEETNIQVVCGLERGDLPVEFQWLKNDILITRGSVYDIVPSSTVSVLIIKNATVKSSGNYTCSARGPSGEDSYTAELLIKGPPRWRTIPEDTVVGLKSPLRLPCNAYGYPTSTVHWTKGHPTKTGDTDLEKSHWQTLLDGTLITDAIKYGDGGEYTCTISNGVGQNLQKTVHVTVRGKKKKVPNRE</sequence>
<dbReference type="InterPro" id="IPR013783">
    <property type="entry name" value="Ig-like_fold"/>
</dbReference>
<dbReference type="RefSeq" id="XP_022257101.1">
    <property type="nucleotide sequence ID" value="XM_022401393.1"/>
</dbReference>
<dbReference type="InterPro" id="IPR036179">
    <property type="entry name" value="Ig-like_dom_sf"/>
</dbReference>
<accession>A0ABM1TMJ5</accession>
<reference evidence="4" key="1">
    <citation type="submission" date="2025-08" db="UniProtKB">
        <authorList>
            <consortium name="RefSeq"/>
        </authorList>
    </citation>
    <scope>IDENTIFICATION</scope>
    <source>
        <tissue evidence="4">Muscle</tissue>
    </source>
</reference>
<dbReference type="Pfam" id="PF13927">
    <property type="entry name" value="Ig_3"/>
    <property type="match status" value="2"/>
</dbReference>
<dbReference type="InterPro" id="IPR003599">
    <property type="entry name" value="Ig_sub"/>
</dbReference>
<dbReference type="SMART" id="SM00409">
    <property type="entry name" value="IG"/>
    <property type="match status" value="2"/>
</dbReference>
<dbReference type="PANTHER" id="PTHR10075:SF14">
    <property type="entry name" value="CELL ADHESION MOLECULE DSCAM2-RELATED"/>
    <property type="match status" value="1"/>
</dbReference>
<dbReference type="Gene3D" id="2.60.40.10">
    <property type="entry name" value="Immunoglobulins"/>
    <property type="match status" value="2"/>
</dbReference>
<gene>
    <name evidence="4" type="primary">LOC106472845</name>
</gene>
<keyword evidence="3" id="KW-1185">Reference proteome</keyword>
<protein>
    <submittedName>
        <fullName evidence="4">Down syndrome cell adhesion molecule-like protein Dscam2</fullName>
    </submittedName>
</protein>
<evidence type="ECO:0000313" key="3">
    <source>
        <dbReference type="Proteomes" id="UP000694941"/>
    </source>
</evidence>
<dbReference type="InterPro" id="IPR003598">
    <property type="entry name" value="Ig_sub2"/>
</dbReference>
<dbReference type="PROSITE" id="PS50835">
    <property type="entry name" value="IG_LIKE"/>
    <property type="match status" value="2"/>
</dbReference>
<feature type="domain" description="Ig-like" evidence="2">
    <location>
        <begin position="52"/>
        <end position="133"/>
    </location>
</feature>
<name>A0ABM1TMJ5_LIMPO</name>
<proteinExistence type="predicted"/>
<organism evidence="3 4">
    <name type="scientific">Limulus polyphemus</name>
    <name type="common">Atlantic horseshoe crab</name>
    <dbReference type="NCBI Taxonomy" id="6850"/>
    <lineage>
        <taxon>Eukaryota</taxon>
        <taxon>Metazoa</taxon>
        <taxon>Ecdysozoa</taxon>
        <taxon>Arthropoda</taxon>
        <taxon>Chelicerata</taxon>
        <taxon>Merostomata</taxon>
        <taxon>Xiphosura</taxon>
        <taxon>Limulidae</taxon>
        <taxon>Limulus</taxon>
    </lineage>
</organism>
<evidence type="ECO:0000259" key="2">
    <source>
        <dbReference type="PROSITE" id="PS50835"/>
    </source>
</evidence>
<dbReference type="GeneID" id="106472845"/>
<dbReference type="SUPFAM" id="SSF48726">
    <property type="entry name" value="Immunoglobulin"/>
    <property type="match status" value="2"/>
</dbReference>
<evidence type="ECO:0000313" key="4">
    <source>
        <dbReference type="RefSeq" id="XP_022257101.1"/>
    </source>
</evidence>
<dbReference type="PANTHER" id="PTHR10075">
    <property type="entry name" value="BASIGIN RELATED"/>
    <property type="match status" value="1"/>
</dbReference>